<organism evidence="2 3">
    <name type="scientific">Larimichthys crocea</name>
    <name type="common">Large yellow croaker</name>
    <name type="synonym">Pseudosciaena crocea</name>
    <dbReference type="NCBI Taxonomy" id="215358"/>
    <lineage>
        <taxon>Eukaryota</taxon>
        <taxon>Metazoa</taxon>
        <taxon>Chordata</taxon>
        <taxon>Craniata</taxon>
        <taxon>Vertebrata</taxon>
        <taxon>Euteleostomi</taxon>
        <taxon>Actinopterygii</taxon>
        <taxon>Neopterygii</taxon>
        <taxon>Teleostei</taxon>
        <taxon>Neoteleostei</taxon>
        <taxon>Acanthomorphata</taxon>
        <taxon>Eupercaria</taxon>
        <taxon>Sciaenidae</taxon>
        <taxon>Larimichthys</taxon>
    </lineage>
</organism>
<dbReference type="EMBL" id="REGW02000024">
    <property type="protein sequence ID" value="KAE8278346.1"/>
    <property type="molecule type" value="Genomic_DNA"/>
</dbReference>
<evidence type="ECO:0000313" key="2">
    <source>
        <dbReference type="EMBL" id="KAE8278346.1"/>
    </source>
</evidence>
<proteinExistence type="predicted"/>
<sequence length="177" mass="18730">MQVFKLGRVRVLALEPAKVSAAFDSDTSPSCSSSPCSLTGGEEEKEEEVVVTGGGGLKWEGGASVKEGTAVTEDESSVEIPSTSCRDENCLPSATTRRYGTLLSDWLMASSTGGRGGGGLYSERRRFAALRAFQMALIYEPLRTVGLMNATRHVFGTEGTVSNHHSVFEEGVSDTAA</sequence>
<protein>
    <submittedName>
        <fullName evidence="2">Uncharacterized protein</fullName>
    </submittedName>
</protein>
<dbReference type="Proteomes" id="UP000424527">
    <property type="component" value="Unassembled WGS sequence"/>
</dbReference>
<feature type="region of interest" description="Disordered" evidence="1">
    <location>
        <begin position="23"/>
        <end position="45"/>
    </location>
</feature>
<dbReference type="AlphaFoldDB" id="A0A6G0HH77"/>
<feature type="compositionally biased region" description="Low complexity" evidence="1">
    <location>
        <begin position="24"/>
        <end position="40"/>
    </location>
</feature>
<accession>A0A6G0HH77</accession>
<keyword evidence="3" id="KW-1185">Reference proteome</keyword>
<comment type="caution">
    <text evidence="2">The sequence shown here is derived from an EMBL/GenBank/DDBJ whole genome shotgun (WGS) entry which is preliminary data.</text>
</comment>
<evidence type="ECO:0000313" key="3">
    <source>
        <dbReference type="Proteomes" id="UP000424527"/>
    </source>
</evidence>
<reference evidence="2 3" key="1">
    <citation type="submission" date="2019-07" db="EMBL/GenBank/DDBJ databases">
        <title>Chromosome genome assembly for large yellow croaker.</title>
        <authorList>
            <person name="Xiao S."/>
        </authorList>
    </citation>
    <scope>NUCLEOTIDE SEQUENCE [LARGE SCALE GENOMIC DNA]</scope>
    <source>
        <strain evidence="2">JMULYC20181020</strain>
        <tissue evidence="2">Muscle</tissue>
    </source>
</reference>
<gene>
    <name evidence="2" type="ORF">D5F01_LYC23246</name>
</gene>
<name>A0A6G0HH77_LARCR</name>
<evidence type="ECO:0000256" key="1">
    <source>
        <dbReference type="SAM" id="MobiDB-lite"/>
    </source>
</evidence>